<dbReference type="OrthoDB" id="2449241at2759"/>
<keyword evidence="3" id="KW-1185">Reference proteome</keyword>
<feature type="compositionally biased region" description="Polar residues" evidence="1">
    <location>
        <begin position="13"/>
        <end position="29"/>
    </location>
</feature>
<feature type="compositionally biased region" description="Polar residues" evidence="1">
    <location>
        <begin position="39"/>
        <end position="50"/>
    </location>
</feature>
<evidence type="ECO:0000313" key="3">
    <source>
        <dbReference type="Proteomes" id="UP000749646"/>
    </source>
</evidence>
<dbReference type="EMBL" id="JAAAHW010003259">
    <property type="protein sequence ID" value="KAF9986018.1"/>
    <property type="molecule type" value="Genomic_DNA"/>
</dbReference>
<feature type="region of interest" description="Disordered" evidence="1">
    <location>
        <begin position="161"/>
        <end position="186"/>
    </location>
</feature>
<dbReference type="Proteomes" id="UP000749646">
    <property type="component" value="Unassembled WGS sequence"/>
</dbReference>
<dbReference type="AlphaFoldDB" id="A0A9P6MAW9"/>
<reference evidence="2" key="1">
    <citation type="journal article" date="2020" name="Fungal Divers.">
        <title>Resolving the Mortierellaceae phylogeny through synthesis of multi-gene phylogenetics and phylogenomics.</title>
        <authorList>
            <person name="Vandepol N."/>
            <person name="Liber J."/>
            <person name="Desiro A."/>
            <person name="Na H."/>
            <person name="Kennedy M."/>
            <person name="Barry K."/>
            <person name="Grigoriev I.V."/>
            <person name="Miller A.N."/>
            <person name="O'Donnell K."/>
            <person name="Stajich J.E."/>
            <person name="Bonito G."/>
        </authorList>
    </citation>
    <scope>NUCLEOTIDE SEQUENCE</scope>
    <source>
        <strain evidence="2">MES-2147</strain>
    </source>
</reference>
<sequence length="186" mass="20471">VIENDDSERKSAVESSFLSGMDTRTSIPTFQHPAGRHGQCSSRDMASLTSSGNQKEILMRVLGIKGTSGESRSEPKRFSDISSLLQSDKEGRVDGYHRKVSLSKFKLKDTICTDGLMLNLLAYDTTQQKRRSKSADQGEADMIVDLSEELELEDGVLGKTAFKQEGEELSSGGLQEHQLEERVGTP</sequence>
<name>A0A9P6MAW9_9FUNG</name>
<comment type="caution">
    <text evidence="2">The sequence shown here is derived from an EMBL/GenBank/DDBJ whole genome shotgun (WGS) entry which is preliminary data.</text>
</comment>
<proteinExistence type="predicted"/>
<gene>
    <name evidence="2" type="ORF">BGZ65_009087</name>
</gene>
<feature type="compositionally biased region" description="Basic and acidic residues" evidence="1">
    <location>
        <begin position="177"/>
        <end position="186"/>
    </location>
</feature>
<protein>
    <submittedName>
        <fullName evidence="2">Uncharacterized protein</fullName>
    </submittedName>
</protein>
<accession>A0A9P6MAW9</accession>
<feature type="region of interest" description="Disordered" evidence="1">
    <location>
        <begin position="1"/>
        <end position="50"/>
    </location>
</feature>
<organism evidence="2 3">
    <name type="scientific">Modicella reniformis</name>
    <dbReference type="NCBI Taxonomy" id="1440133"/>
    <lineage>
        <taxon>Eukaryota</taxon>
        <taxon>Fungi</taxon>
        <taxon>Fungi incertae sedis</taxon>
        <taxon>Mucoromycota</taxon>
        <taxon>Mortierellomycotina</taxon>
        <taxon>Mortierellomycetes</taxon>
        <taxon>Mortierellales</taxon>
        <taxon>Mortierellaceae</taxon>
        <taxon>Modicella</taxon>
    </lineage>
</organism>
<evidence type="ECO:0000256" key="1">
    <source>
        <dbReference type="SAM" id="MobiDB-lite"/>
    </source>
</evidence>
<evidence type="ECO:0000313" key="2">
    <source>
        <dbReference type="EMBL" id="KAF9986018.1"/>
    </source>
</evidence>
<feature type="non-terminal residue" evidence="2">
    <location>
        <position position="1"/>
    </location>
</feature>